<dbReference type="EMBL" id="DRNO01000234">
    <property type="protein sequence ID" value="HFC03915.1"/>
    <property type="molecule type" value="Genomic_DNA"/>
</dbReference>
<reference evidence="2" key="1">
    <citation type="journal article" date="2020" name="mSystems">
        <title>Genome- and Community-Level Interaction Insights into Carbon Utilization and Element Cycling Functions of Hydrothermarchaeota in Hydrothermal Sediment.</title>
        <authorList>
            <person name="Zhou Z."/>
            <person name="Liu Y."/>
            <person name="Xu W."/>
            <person name="Pan J."/>
            <person name="Luo Z.H."/>
            <person name="Li M."/>
        </authorList>
    </citation>
    <scope>NUCLEOTIDE SEQUENCE [LARGE SCALE GENOMIC DNA]</scope>
    <source>
        <strain evidence="2">HyVt-513</strain>
    </source>
</reference>
<keyword evidence="1" id="KW-0472">Membrane</keyword>
<organism evidence="2">
    <name type="scientific">Nitratifractor salsuginis</name>
    <dbReference type="NCBI Taxonomy" id="269261"/>
    <lineage>
        <taxon>Bacteria</taxon>
        <taxon>Pseudomonadati</taxon>
        <taxon>Campylobacterota</taxon>
        <taxon>Epsilonproteobacteria</taxon>
        <taxon>Campylobacterales</taxon>
        <taxon>Sulfurovaceae</taxon>
        <taxon>Nitratifractor</taxon>
    </lineage>
</organism>
<protein>
    <submittedName>
        <fullName evidence="2">Uncharacterized protein</fullName>
    </submittedName>
</protein>
<feature type="transmembrane region" description="Helical" evidence="1">
    <location>
        <begin position="82"/>
        <end position="103"/>
    </location>
</feature>
<feature type="transmembrane region" description="Helical" evidence="1">
    <location>
        <begin position="169"/>
        <end position="191"/>
    </location>
</feature>
<gene>
    <name evidence="2" type="ORF">ENJ74_03480</name>
</gene>
<keyword evidence="1" id="KW-0812">Transmembrane</keyword>
<evidence type="ECO:0000313" key="2">
    <source>
        <dbReference type="EMBL" id="HFC03915.1"/>
    </source>
</evidence>
<accession>A0A7V2WLL1</accession>
<evidence type="ECO:0000256" key="1">
    <source>
        <dbReference type="SAM" id="Phobius"/>
    </source>
</evidence>
<name>A0A7V2WLL1_9BACT</name>
<comment type="caution">
    <text evidence="2">The sequence shown here is derived from an EMBL/GenBank/DDBJ whole genome shotgun (WGS) entry which is preliminary data.</text>
</comment>
<sequence>MDLKASAGMIPAAKKLVTAILLIFFLLFPHYSGYLGHHPSATFSMADPKFLFMLIHFVAGQTLGIIHEAGHGVCYLLPCPQWITAAMGTIFQWLFPAGIAWYFWRRGERFGAMVALFFLGFSMQYTDWYISTAHEGLHLPASRSFLGVDGYHDFNYLLSRVGWVRYDGLIAGIVRFLAYMVMLAGVIGMVLESFAAPSKKRV</sequence>
<dbReference type="AlphaFoldDB" id="A0A7V2WLL1"/>
<dbReference type="Proteomes" id="UP000885722">
    <property type="component" value="Unassembled WGS sequence"/>
</dbReference>
<feature type="transmembrane region" description="Helical" evidence="1">
    <location>
        <begin position="110"/>
        <end position="130"/>
    </location>
</feature>
<keyword evidence="1" id="KW-1133">Transmembrane helix</keyword>
<proteinExistence type="predicted"/>